<protein>
    <submittedName>
        <fullName evidence="2">Transporter</fullName>
    </submittedName>
</protein>
<proteinExistence type="predicted"/>
<feature type="transmembrane region" description="Helical" evidence="1">
    <location>
        <begin position="12"/>
        <end position="31"/>
    </location>
</feature>
<evidence type="ECO:0000313" key="2">
    <source>
        <dbReference type="EMBL" id="GAA1601171.1"/>
    </source>
</evidence>
<keyword evidence="1" id="KW-1133">Transmembrane helix</keyword>
<feature type="transmembrane region" description="Helical" evidence="1">
    <location>
        <begin position="159"/>
        <end position="179"/>
    </location>
</feature>
<sequence>MIWLSLRQFRVQALAGAGAFAVITACLLYYGGEIRDGYDVYQASCRNVADCAQAMSQFRSAHSNTLLFLATGLALIPAVLGAFWGAPMIARELENGTHRLVWNQSVSRPRWLLTKVLLVGSAAVILTGGCAALLTWAAHPFDEVVNEEFSGFVFGARNIAPIGYAALAFTFGTIVGLLLRRTLPAMAVTLVAFIAFQFFFPTVIRPVLLPPAKATLPITAAAVNQAQSLGSIGGGSVINGLKIPGAPDAWIAETSPMRTADGKDLDGARFNKCLDSPPKTGADGTFGDAAVCLAGLDLHVDVRYHPHSRYWPLQWLETGTYLAISGLLTGFGLWRIRRRAS</sequence>
<comment type="caution">
    <text evidence="2">The sequence shown here is derived from an EMBL/GenBank/DDBJ whole genome shotgun (WGS) entry which is preliminary data.</text>
</comment>
<dbReference type="Pfam" id="PF12679">
    <property type="entry name" value="ABC2_membrane_2"/>
    <property type="match status" value="1"/>
</dbReference>
<keyword evidence="3" id="KW-1185">Reference proteome</keyword>
<dbReference type="RefSeq" id="WP_344220491.1">
    <property type="nucleotide sequence ID" value="NZ_BAAAOS010000049.1"/>
</dbReference>
<reference evidence="3" key="1">
    <citation type="journal article" date="2019" name="Int. J. Syst. Evol. Microbiol.">
        <title>The Global Catalogue of Microorganisms (GCM) 10K type strain sequencing project: providing services to taxonomists for standard genome sequencing and annotation.</title>
        <authorList>
            <consortium name="The Broad Institute Genomics Platform"/>
            <consortium name="The Broad Institute Genome Sequencing Center for Infectious Disease"/>
            <person name="Wu L."/>
            <person name="Ma J."/>
        </authorList>
    </citation>
    <scope>NUCLEOTIDE SEQUENCE [LARGE SCALE GENOMIC DNA]</scope>
    <source>
        <strain evidence="3">JCM 14969</strain>
    </source>
</reference>
<feature type="transmembrane region" description="Helical" evidence="1">
    <location>
        <begin position="318"/>
        <end position="336"/>
    </location>
</feature>
<keyword evidence="1" id="KW-0812">Transmembrane</keyword>
<gene>
    <name evidence="2" type="ORF">GCM10009789_64280</name>
</gene>
<name>A0ABP4Q5P5_9ACTN</name>
<keyword evidence="1" id="KW-0472">Membrane</keyword>
<dbReference type="PROSITE" id="PS51257">
    <property type="entry name" value="PROKAR_LIPOPROTEIN"/>
    <property type="match status" value="1"/>
</dbReference>
<feature type="transmembrane region" description="Helical" evidence="1">
    <location>
        <begin position="111"/>
        <end position="139"/>
    </location>
</feature>
<dbReference type="Proteomes" id="UP001500393">
    <property type="component" value="Unassembled WGS sequence"/>
</dbReference>
<organism evidence="2 3">
    <name type="scientific">Kribbella sancticallisti</name>
    <dbReference type="NCBI Taxonomy" id="460087"/>
    <lineage>
        <taxon>Bacteria</taxon>
        <taxon>Bacillati</taxon>
        <taxon>Actinomycetota</taxon>
        <taxon>Actinomycetes</taxon>
        <taxon>Propionibacteriales</taxon>
        <taxon>Kribbellaceae</taxon>
        <taxon>Kribbella</taxon>
    </lineage>
</organism>
<evidence type="ECO:0000256" key="1">
    <source>
        <dbReference type="SAM" id="Phobius"/>
    </source>
</evidence>
<feature type="transmembrane region" description="Helical" evidence="1">
    <location>
        <begin position="186"/>
        <end position="204"/>
    </location>
</feature>
<feature type="transmembrane region" description="Helical" evidence="1">
    <location>
        <begin position="66"/>
        <end position="90"/>
    </location>
</feature>
<evidence type="ECO:0000313" key="3">
    <source>
        <dbReference type="Proteomes" id="UP001500393"/>
    </source>
</evidence>
<dbReference type="EMBL" id="BAAAOS010000049">
    <property type="protein sequence ID" value="GAA1601171.1"/>
    <property type="molecule type" value="Genomic_DNA"/>
</dbReference>
<accession>A0ABP4Q5P5</accession>